<gene>
    <name evidence="4" type="primary">LOC106167193</name>
</gene>
<evidence type="ECO:0000313" key="4">
    <source>
        <dbReference type="RefSeq" id="XP_013401372.1"/>
    </source>
</evidence>
<dbReference type="AlphaFoldDB" id="A0A1S3IT45"/>
<proteinExistence type="predicted"/>
<organism evidence="3 4">
    <name type="scientific">Lingula anatina</name>
    <name type="common">Brachiopod</name>
    <name type="synonym">Lingula unguis</name>
    <dbReference type="NCBI Taxonomy" id="7574"/>
    <lineage>
        <taxon>Eukaryota</taxon>
        <taxon>Metazoa</taxon>
        <taxon>Spiralia</taxon>
        <taxon>Lophotrochozoa</taxon>
        <taxon>Brachiopoda</taxon>
        <taxon>Linguliformea</taxon>
        <taxon>Lingulata</taxon>
        <taxon>Lingulida</taxon>
        <taxon>Linguloidea</taxon>
        <taxon>Lingulidae</taxon>
        <taxon>Lingula</taxon>
    </lineage>
</organism>
<dbReference type="KEGG" id="lak:106167193"/>
<dbReference type="Proteomes" id="UP000085678">
    <property type="component" value="Unplaced"/>
</dbReference>
<dbReference type="RefSeq" id="XP_013401372.1">
    <property type="nucleotide sequence ID" value="XM_013545918.1"/>
</dbReference>
<feature type="transmembrane region" description="Helical" evidence="1">
    <location>
        <begin position="214"/>
        <end position="236"/>
    </location>
</feature>
<dbReference type="STRING" id="7574.A0A1S3IT45"/>
<accession>A0A1S3IT45</accession>
<protein>
    <submittedName>
        <fullName evidence="4">THUMP domain-containing protein 3-like</fullName>
    </submittedName>
</protein>
<dbReference type="GeneID" id="106167193"/>
<keyword evidence="1" id="KW-0472">Membrane</keyword>
<reference evidence="4" key="1">
    <citation type="submission" date="2025-08" db="UniProtKB">
        <authorList>
            <consortium name="RefSeq"/>
        </authorList>
    </citation>
    <scope>IDENTIFICATION</scope>
    <source>
        <tissue evidence="4">Gonads</tissue>
    </source>
</reference>
<keyword evidence="3" id="KW-1185">Reference proteome</keyword>
<dbReference type="InterPro" id="IPR029063">
    <property type="entry name" value="SAM-dependent_MTases_sf"/>
</dbReference>
<dbReference type="Gene3D" id="3.40.50.150">
    <property type="entry name" value="Vaccinia Virus protein VP39"/>
    <property type="match status" value="1"/>
</dbReference>
<dbReference type="GO" id="GO:0043527">
    <property type="term" value="C:tRNA methyltransferase complex"/>
    <property type="evidence" value="ECO:0007669"/>
    <property type="project" value="UniProtKB-ARBA"/>
</dbReference>
<dbReference type="GO" id="GO:0016423">
    <property type="term" value="F:tRNA (guanine) methyltransferase activity"/>
    <property type="evidence" value="ECO:0007669"/>
    <property type="project" value="TreeGrafter"/>
</dbReference>
<dbReference type="PANTHER" id="PTHR14911:SF13">
    <property type="entry name" value="TRNA (GUANINE(6)-N2)-METHYLTRANSFERASE THUMP3"/>
    <property type="match status" value="1"/>
</dbReference>
<evidence type="ECO:0000259" key="2">
    <source>
        <dbReference type="Pfam" id="PF01170"/>
    </source>
</evidence>
<sequence>MSAPISPVVEASSRQDLCEIEATVTSGFEVVALQDAVEKLGCKVVRGRGRIFIHIPVKQAEKVLQLGGVDNLYVVVKRYEDFNFSKDQLVLQGAVNWPNAYHICGDNHEKAWPRCQQNLDFVREKRRVKGRSSATCDVMKWDVTNLPLRDNTVDVFITDLPFGKRLGSTMDNRVLYPKALTEMARVCKPKTGRACLLTHDRRSIAKAMQAVSHLWHRGIVLWINIGGLAAGVYMLHRNADDGKKERKEARGGQNSAAGQ</sequence>
<dbReference type="InterPro" id="IPR000241">
    <property type="entry name" value="RlmKL-like_Mtase"/>
</dbReference>
<evidence type="ECO:0000313" key="3">
    <source>
        <dbReference type="Proteomes" id="UP000085678"/>
    </source>
</evidence>
<keyword evidence="1" id="KW-1133">Transmembrane helix</keyword>
<keyword evidence="1" id="KW-0812">Transmembrane</keyword>
<feature type="domain" description="Ribosomal RNA large subunit methyltransferase K/L-like methyltransferase" evidence="2">
    <location>
        <begin position="102"/>
        <end position="227"/>
    </location>
</feature>
<dbReference type="Pfam" id="PF01170">
    <property type="entry name" value="UPF0020"/>
    <property type="match status" value="1"/>
</dbReference>
<dbReference type="GO" id="GO:0030488">
    <property type="term" value="P:tRNA methylation"/>
    <property type="evidence" value="ECO:0007669"/>
    <property type="project" value="TreeGrafter"/>
</dbReference>
<dbReference type="InParanoid" id="A0A1S3IT45"/>
<dbReference type="OrthoDB" id="47730at2759"/>
<dbReference type="FunFam" id="3.40.50.150:FF:000073">
    <property type="entry name" value="THUMP domain containing 3"/>
    <property type="match status" value="1"/>
</dbReference>
<dbReference type="SUPFAM" id="SSF53335">
    <property type="entry name" value="S-adenosyl-L-methionine-dependent methyltransferases"/>
    <property type="match status" value="1"/>
</dbReference>
<evidence type="ECO:0000256" key="1">
    <source>
        <dbReference type="SAM" id="Phobius"/>
    </source>
</evidence>
<name>A0A1S3IT45_LINAN</name>
<dbReference type="PANTHER" id="PTHR14911">
    <property type="entry name" value="THUMP DOMAIN-CONTAINING"/>
    <property type="match status" value="1"/>
</dbReference>